<evidence type="ECO:0000256" key="3">
    <source>
        <dbReference type="ARBA" id="ARBA00022723"/>
    </source>
</evidence>
<dbReference type="OrthoDB" id="9807549at2"/>
<dbReference type="InterPro" id="IPR029044">
    <property type="entry name" value="Nucleotide-diphossugar_trans"/>
</dbReference>
<organism evidence="4 5">
    <name type="scientific">Gallibacterium salpingitidis</name>
    <dbReference type="NCBI Taxonomy" id="505341"/>
    <lineage>
        <taxon>Bacteria</taxon>
        <taxon>Pseudomonadati</taxon>
        <taxon>Pseudomonadota</taxon>
        <taxon>Gammaproteobacteria</taxon>
        <taxon>Pasteurellales</taxon>
        <taxon>Pasteurellaceae</taxon>
        <taxon>Gallibacterium</taxon>
    </lineage>
</organism>
<accession>A0A1A7Q1N6</accession>
<evidence type="ECO:0000256" key="1">
    <source>
        <dbReference type="ARBA" id="ARBA00022676"/>
    </source>
</evidence>
<sequence>MNNPEIINICYACDENYARYMAISMMSIERYTTTPIHFYVLHSDITLNSQKIIKEALSSEITFIQVNIEEFSGFSLTIPSITITTYFRLNIAQYLSSVEKVIYIDVDTIITNDITALWNTPLHNKSIAAVYDHLLELVQGGGNNTYKNKIGVKDPHIYFNAGVLLINLKKFSQKSSPIRIKNYLSNFGTALEFQDQDILNFLFENDVYYLNPRFNFMYSLTDTLKKIDVKKFNIDSSIAILKMPKFIVHFAGGTKAWHLESLKKETFLYDYLYRHSPWKHIPLKSRKKRSAIGLLWYKIRRYLPSYIYHLYYHFNFDKAKEK</sequence>
<dbReference type="GO" id="GO:0016757">
    <property type="term" value="F:glycosyltransferase activity"/>
    <property type="evidence" value="ECO:0007669"/>
    <property type="project" value="UniProtKB-KW"/>
</dbReference>
<dbReference type="InterPro" id="IPR050748">
    <property type="entry name" value="Glycosyltrans_8_dom-fam"/>
</dbReference>
<keyword evidence="3" id="KW-0479">Metal-binding</keyword>
<dbReference type="PANTHER" id="PTHR13778">
    <property type="entry name" value="GLYCOSYLTRANSFERASE 8 DOMAIN-CONTAINING PROTEIN"/>
    <property type="match status" value="1"/>
</dbReference>
<dbReference type="EMBL" id="JTJL01000013">
    <property type="protein sequence ID" value="OBW95273.1"/>
    <property type="molecule type" value="Genomic_DNA"/>
</dbReference>
<proteinExistence type="predicted"/>
<dbReference type="SUPFAM" id="SSF53448">
    <property type="entry name" value="Nucleotide-diphospho-sugar transferases"/>
    <property type="match status" value="1"/>
</dbReference>
<keyword evidence="1" id="KW-0328">Glycosyltransferase</keyword>
<dbReference type="GO" id="GO:0046872">
    <property type="term" value="F:metal ion binding"/>
    <property type="evidence" value="ECO:0007669"/>
    <property type="project" value="UniProtKB-KW"/>
</dbReference>
<dbReference type="Proteomes" id="UP000092649">
    <property type="component" value="Unassembled WGS sequence"/>
</dbReference>
<dbReference type="Pfam" id="PF01501">
    <property type="entry name" value="Glyco_transf_8"/>
    <property type="match status" value="1"/>
</dbReference>
<dbReference type="STRING" id="505341.QV08_03425"/>
<reference evidence="4 5" key="1">
    <citation type="submission" date="2014-11" db="EMBL/GenBank/DDBJ databases">
        <title>Pan-genome of Gallibacterium spp.</title>
        <authorList>
            <person name="Kudirkiene E."/>
            <person name="Bojesen A.M."/>
        </authorList>
    </citation>
    <scope>NUCLEOTIDE SEQUENCE [LARGE SCALE GENOMIC DNA]</scope>
    <source>
        <strain evidence="4 5">F150</strain>
    </source>
</reference>
<dbReference type="AlphaFoldDB" id="A0A1A7Q1N6"/>
<dbReference type="Gene3D" id="3.90.550.10">
    <property type="entry name" value="Spore Coat Polysaccharide Biosynthesis Protein SpsA, Chain A"/>
    <property type="match status" value="1"/>
</dbReference>
<evidence type="ECO:0008006" key="6">
    <source>
        <dbReference type="Google" id="ProtNLM"/>
    </source>
</evidence>
<keyword evidence="5" id="KW-1185">Reference proteome</keyword>
<gene>
    <name evidence="4" type="ORF">QS62_03900</name>
</gene>
<keyword evidence="2" id="KW-0808">Transferase</keyword>
<protein>
    <recommendedName>
        <fullName evidence="6">Glycosyl transferase</fullName>
    </recommendedName>
</protein>
<dbReference type="InterPro" id="IPR002495">
    <property type="entry name" value="Glyco_trans_8"/>
</dbReference>
<evidence type="ECO:0000313" key="4">
    <source>
        <dbReference type="EMBL" id="OBW95273.1"/>
    </source>
</evidence>
<evidence type="ECO:0000313" key="5">
    <source>
        <dbReference type="Proteomes" id="UP000092649"/>
    </source>
</evidence>
<dbReference type="PANTHER" id="PTHR13778:SF47">
    <property type="entry name" value="LIPOPOLYSACCHARIDE 1,3-GALACTOSYLTRANSFERASE"/>
    <property type="match status" value="1"/>
</dbReference>
<comment type="caution">
    <text evidence="4">The sequence shown here is derived from an EMBL/GenBank/DDBJ whole genome shotgun (WGS) entry which is preliminary data.</text>
</comment>
<evidence type="ECO:0000256" key="2">
    <source>
        <dbReference type="ARBA" id="ARBA00022679"/>
    </source>
</evidence>
<dbReference type="RefSeq" id="WP_066106234.1">
    <property type="nucleotide sequence ID" value="NZ_JTJL01000013.1"/>
</dbReference>
<name>A0A1A7Q1N6_9PAST</name>
<dbReference type="CDD" id="cd04194">
    <property type="entry name" value="GT8_A4GalT_like"/>
    <property type="match status" value="1"/>
</dbReference>